<evidence type="ECO:0000256" key="6">
    <source>
        <dbReference type="ARBA" id="ARBA00023125"/>
    </source>
</evidence>
<evidence type="ECO:0000256" key="3">
    <source>
        <dbReference type="ARBA" id="ARBA00022618"/>
    </source>
</evidence>
<dbReference type="PANTHER" id="PTHR30349">
    <property type="entry name" value="PHAGE INTEGRASE-RELATED"/>
    <property type="match status" value="1"/>
</dbReference>
<name>A0ABW5DKM7_9PROT</name>
<dbReference type="InterPro" id="IPR002104">
    <property type="entry name" value="Integrase_catalytic"/>
</dbReference>
<dbReference type="Gene3D" id="1.10.150.130">
    <property type="match status" value="1"/>
</dbReference>
<evidence type="ECO:0000256" key="8">
    <source>
        <dbReference type="ARBA" id="ARBA00023306"/>
    </source>
</evidence>
<evidence type="ECO:0000313" key="13">
    <source>
        <dbReference type="Proteomes" id="UP001597295"/>
    </source>
</evidence>
<keyword evidence="6 9" id="KW-0238">DNA-binding</keyword>
<evidence type="ECO:0000256" key="5">
    <source>
        <dbReference type="ARBA" id="ARBA00022908"/>
    </source>
</evidence>
<dbReference type="RefSeq" id="WP_379874336.1">
    <property type="nucleotide sequence ID" value="NZ_JBHUIP010000001.1"/>
</dbReference>
<comment type="similarity">
    <text evidence="9">Belongs to the 'phage' integrase family. XerC subfamily.</text>
</comment>
<dbReference type="InterPro" id="IPR044068">
    <property type="entry name" value="CB"/>
</dbReference>
<dbReference type="NCBIfam" id="NF001399">
    <property type="entry name" value="PRK00283.1"/>
    <property type="match status" value="1"/>
</dbReference>
<evidence type="ECO:0000256" key="4">
    <source>
        <dbReference type="ARBA" id="ARBA00022829"/>
    </source>
</evidence>
<comment type="caution">
    <text evidence="12">The sequence shown here is derived from an EMBL/GenBank/DDBJ whole genome shotgun (WGS) entry which is preliminary data.</text>
</comment>
<feature type="active site" evidence="9">
    <location>
        <position position="169"/>
    </location>
</feature>
<dbReference type="PANTHER" id="PTHR30349:SF90">
    <property type="entry name" value="TYROSINE RECOMBINASE XERD"/>
    <property type="match status" value="1"/>
</dbReference>
<keyword evidence="13" id="KW-1185">Reference proteome</keyword>
<dbReference type="EMBL" id="JBHUIP010000001">
    <property type="protein sequence ID" value="MFD2261484.1"/>
    <property type="molecule type" value="Genomic_DNA"/>
</dbReference>
<evidence type="ECO:0000256" key="2">
    <source>
        <dbReference type="ARBA" id="ARBA00022490"/>
    </source>
</evidence>
<protein>
    <recommendedName>
        <fullName evidence="9">Tyrosine recombinase XerC</fullName>
    </recommendedName>
</protein>
<feature type="domain" description="Core-binding (CB)" evidence="11">
    <location>
        <begin position="1"/>
        <end position="83"/>
    </location>
</feature>
<sequence>MSAPGLDAFFEMLSVERGVSRNTLLAYRDDLEDAAEFLKERPLVEAGEADLRAYMQELGNRDLSPRTQARRRAALRQLFGFLAAEGVRKDNPTSTLVAPKQGRSLPKYLTAAEMDRLSAAAAGLDSPTRERDGAIIELLYGSGLRVSELCSLPLASVVREPDYVLVRGKGDKERQVPVTDAAKAAIAAYLAVRPQFLGKAKSNPHLFIAGPRPLDRTWVTMRLKTLAKLAGLDPAKVSSHVLRHAFATHLVEGDADLRSVQLLLGHADITTTQIYTHVAQPRLKATVEGHHPLAQLGRGKTAQD</sequence>
<comment type="function">
    <text evidence="9">Site-specific tyrosine recombinase, which acts by catalyzing the cutting and rejoining of the recombining DNA molecules. The XerC-XerD complex is essential to convert dimers of the bacterial chromosome into monomers to permit their segregation at cell division. It also contributes to the segregational stability of plasmids.</text>
</comment>
<dbReference type="PROSITE" id="PS51900">
    <property type="entry name" value="CB"/>
    <property type="match status" value="1"/>
</dbReference>
<evidence type="ECO:0000259" key="10">
    <source>
        <dbReference type="PROSITE" id="PS51898"/>
    </source>
</evidence>
<keyword evidence="4 9" id="KW-0159">Chromosome partition</keyword>
<keyword evidence="5 9" id="KW-0229">DNA integration</keyword>
<keyword evidence="2 9" id="KW-0963">Cytoplasm</keyword>
<feature type="active site" evidence="9">
    <location>
        <position position="266"/>
    </location>
</feature>
<dbReference type="InterPro" id="IPR023009">
    <property type="entry name" value="Tyrosine_recombinase_XerC/XerD"/>
</dbReference>
<keyword evidence="8 9" id="KW-0131">Cell cycle</keyword>
<feature type="active site" evidence="9">
    <location>
        <position position="145"/>
    </location>
</feature>
<dbReference type="InterPro" id="IPR010998">
    <property type="entry name" value="Integrase_recombinase_N"/>
</dbReference>
<evidence type="ECO:0000313" key="12">
    <source>
        <dbReference type="EMBL" id="MFD2261484.1"/>
    </source>
</evidence>
<feature type="active site" evidence="9">
    <location>
        <position position="243"/>
    </location>
</feature>
<dbReference type="PROSITE" id="PS51898">
    <property type="entry name" value="TYR_RECOMBINASE"/>
    <property type="match status" value="1"/>
</dbReference>
<dbReference type="SUPFAM" id="SSF56349">
    <property type="entry name" value="DNA breaking-rejoining enzymes"/>
    <property type="match status" value="1"/>
</dbReference>
<dbReference type="Pfam" id="PF02899">
    <property type="entry name" value="Phage_int_SAM_1"/>
    <property type="match status" value="1"/>
</dbReference>
<evidence type="ECO:0000259" key="11">
    <source>
        <dbReference type="PROSITE" id="PS51900"/>
    </source>
</evidence>
<evidence type="ECO:0000256" key="1">
    <source>
        <dbReference type="ARBA" id="ARBA00004496"/>
    </source>
</evidence>
<dbReference type="InterPro" id="IPR011010">
    <property type="entry name" value="DNA_brk_join_enz"/>
</dbReference>
<comment type="subcellular location">
    <subcellularLocation>
        <location evidence="1 9">Cytoplasm</location>
    </subcellularLocation>
</comment>
<gene>
    <name evidence="9" type="primary">xerC</name>
    <name evidence="12" type="ORF">ACFSM5_01200</name>
</gene>
<keyword evidence="3 9" id="KW-0132">Cell division</keyword>
<keyword evidence="7 9" id="KW-0233">DNA recombination</keyword>
<dbReference type="InterPro" id="IPR050090">
    <property type="entry name" value="Tyrosine_recombinase_XerCD"/>
</dbReference>
<dbReference type="InterPro" id="IPR013762">
    <property type="entry name" value="Integrase-like_cat_sf"/>
</dbReference>
<feature type="domain" description="Tyr recombinase" evidence="10">
    <location>
        <begin position="104"/>
        <end position="288"/>
    </location>
</feature>
<accession>A0ABW5DKM7</accession>
<reference evidence="13" key="1">
    <citation type="journal article" date="2019" name="Int. J. Syst. Evol. Microbiol.">
        <title>The Global Catalogue of Microorganisms (GCM) 10K type strain sequencing project: providing services to taxonomists for standard genome sequencing and annotation.</title>
        <authorList>
            <consortium name="The Broad Institute Genomics Platform"/>
            <consortium name="The Broad Institute Genome Sequencing Center for Infectious Disease"/>
            <person name="Wu L."/>
            <person name="Ma J."/>
        </authorList>
    </citation>
    <scope>NUCLEOTIDE SEQUENCE [LARGE SCALE GENOMIC DNA]</scope>
    <source>
        <strain evidence="13">CGMCC 1.19062</strain>
    </source>
</reference>
<comment type="subunit">
    <text evidence="9">Forms a cyclic heterotetrameric complex composed of two molecules of XerC and two molecules of XerD.</text>
</comment>
<evidence type="ECO:0000256" key="7">
    <source>
        <dbReference type="ARBA" id="ARBA00023172"/>
    </source>
</evidence>
<feature type="active site" evidence="9">
    <location>
        <position position="240"/>
    </location>
</feature>
<proteinExistence type="inferred from homology"/>
<dbReference type="Pfam" id="PF00589">
    <property type="entry name" value="Phage_integrase"/>
    <property type="match status" value="1"/>
</dbReference>
<dbReference type="Proteomes" id="UP001597295">
    <property type="component" value="Unassembled WGS sequence"/>
</dbReference>
<dbReference type="InterPro" id="IPR004107">
    <property type="entry name" value="Integrase_SAM-like_N"/>
</dbReference>
<dbReference type="HAMAP" id="MF_01808">
    <property type="entry name" value="Recomb_XerC_XerD"/>
    <property type="match status" value="1"/>
</dbReference>
<evidence type="ECO:0000256" key="9">
    <source>
        <dbReference type="HAMAP-Rule" id="MF_01808"/>
    </source>
</evidence>
<dbReference type="Gene3D" id="1.10.443.10">
    <property type="entry name" value="Intergrase catalytic core"/>
    <property type="match status" value="1"/>
</dbReference>
<feature type="active site" description="O-(3'-phospho-DNA)-tyrosine intermediate" evidence="9">
    <location>
        <position position="275"/>
    </location>
</feature>
<organism evidence="12 13">
    <name type="scientific">Lacibacterium aquatile</name>
    <dbReference type="NCBI Taxonomy" id="1168082"/>
    <lineage>
        <taxon>Bacteria</taxon>
        <taxon>Pseudomonadati</taxon>
        <taxon>Pseudomonadota</taxon>
        <taxon>Alphaproteobacteria</taxon>
        <taxon>Rhodospirillales</taxon>
        <taxon>Rhodospirillaceae</taxon>
    </lineage>
</organism>